<keyword evidence="2" id="KW-1133">Transmembrane helix</keyword>
<accession>A0ABN1PIP2</accession>
<dbReference type="EMBL" id="BAAAHK010000003">
    <property type="protein sequence ID" value="GAA0928790.1"/>
    <property type="molecule type" value="Genomic_DNA"/>
</dbReference>
<name>A0ABN1PIP2_9ACTN</name>
<proteinExistence type="predicted"/>
<keyword evidence="2" id="KW-0812">Transmembrane</keyword>
<feature type="compositionally biased region" description="Polar residues" evidence="1">
    <location>
        <begin position="71"/>
        <end position="88"/>
    </location>
</feature>
<keyword evidence="2" id="KW-0472">Membrane</keyword>
<evidence type="ECO:0000256" key="2">
    <source>
        <dbReference type="SAM" id="Phobius"/>
    </source>
</evidence>
<evidence type="ECO:0000256" key="1">
    <source>
        <dbReference type="SAM" id="MobiDB-lite"/>
    </source>
</evidence>
<reference evidence="3 4" key="1">
    <citation type="journal article" date="2019" name="Int. J. Syst. Evol. Microbiol.">
        <title>The Global Catalogue of Microorganisms (GCM) 10K type strain sequencing project: providing services to taxonomists for standard genome sequencing and annotation.</title>
        <authorList>
            <consortium name="The Broad Institute Genomics Platform"/>
            <consortium name="The Broad Institute Genome Sequencing Center for Infectious Disease"/>
            <person name="Wu L."/>
            <person name="Ma J."/>
        </authorList>
    </citation>
    <scope>NUCLEOTIDE SEQUENCE [LARGE SCALE GENOMIC DNA]</scope>
    <source>
        <strain evidence="3 4">JCM 10977</strain>
    </source>
</reference>
<sequence>MNQTELEQELRATLAEAGDRAEVIHDLGLRAVRPVRRRRRTWLASGVAAALVAAAAVVFAVNASDVGKSEVASSPPSSRPVTIPTSSWKPGDGELQALQTGVLRVTPEGCPYLIPADSRASSKDRTPLIWPAGYTARYAADGKLEIVAPNGAVVVREGGELSVGGGLIPTSSKLCTFGESDAFVIMEDLTKPR</sequence>
<evidence type="ECO:0000313" key="4">
    <source>
        <dbReference type="Proteomes" id="UP001500542"/>
    </source>
</evidence>
<dbReference type="RefSeq" id="WP_343965361.1">
    <property type="nucleotide sequence ID" value="NZ_BAAAHK010000003.1"/>
</dbReference>
<feature type="region of interest" description="Disordered" evidence="1">
    <location>
        <begin position="68"/>
        <end position="90"/>
    </location>
</feature>
<feature type="transmembrane region" description="Helical" evidence="2">
    <location>
        <begin position="42"/>
        <end position="61"/>
    </location>
</feature>
<organism evidence="3 4">
    <name type="scientific">Kribbella koreensis</name>
    <dbReference type="NCBI Taxonomy" id="57909"/>
    <lineage>
        <taxon>Bacteria</taxon>
        <taxon>Bacillati</taxon>
        <taxon>Actinomycetota</taxon>
        <taxon>Actinomycetes</taxon>
        <taxon>Propionibacteriales</taxon>
        <taxon>Kribbellaceae</taxon>
        <taxon>Kribbella</taxon>
    </lineage>
</organism>
<evidence type="ECO:0000313" key="3">
    <source>
        <dbReference type="EMBL" id="GAA0928790.1"/>
    </source>
</evidence>
<keyword evidence="4" id="KW-1185">Reference proteome</keyword>
<comment type="caution">
    <text evidence="3">The sequence shown here is derived from an EMBL/GenBank/DDBJ whole genome shotgun (WGS) entry which is preliminary data.</text>
</comment>
<gene>
    <name evidence="3" type="ORF">GCM10009554_10650</name>
</gene>
<protein>
    <submittedName>
        <fullName evidence="3">Uncharacterized protein</fullName>
    </submittedName>
</protein>
<dbReference type="Proteomes" id="UP001500542">
    <property type="component" value="Unassembled WGS sequence"/>
</dbReference>